<dbReference type="Gene3D" id="2.10.150.10">
    <property type="entry name" value="Urease, beta subunit"/>
    <property type="match status" value="1"/>
</dbReference>
<dbReference type="EC" id="3.5.1.5" evidence="3"/>
<name>A0A6H2GZG2_9BACL</name>
<dbReference type="UniPathway" id="UPA00258">
    <property type="reaction ID" value="UER00370"/>
</dbReference>
<evidence type="ECO:0000256" key="3">
    <source>
        <dbReference type="HAMAP-Rule" id="MF_01954"/>
    </source>
</evidence>
<keyword evidence="3" id="KW-0963">Cytoplasm</keyword>
<dbReference type="Pfam" id="PF00699">
    <property type="entry name" value="Urease_beta"/>
    <property type="match status" value="1"/>
</dbReference>
<dbReference type="EMBL" id="CP051428">
    <property type="protein sequence ID" value="QJC52823.1"/>
    <property type="molecule type" value="Genomic_DNA"/>
</dbReference>
<dbReference type="GO" id="GO:0035550">
    <property type="term" value="C:urease complex"/>
    <property type="evidence" value="ECO:0007669"/>
    <property type="project" value="InterPro"/>
</dbReference>
<gene>
    <name evidence="3" type="primary">ureB</name>
    <name evidence="4" type="ORF">HGI30_15445</name>
</gene>
<dbReference type="InterPro" id="IPR002019">
    <property type="entry name" value="Urease_beta-like"/>
</dbReference>
<dbReference type="NCBIfam" id="TIGR00192">
    <property type="entry name" value="urease_beta"/>
    <property type="match status" value="1"/>
</dbReference>
<protein>
    <recommendedName>
        <fullName evidence="3">Urease subunit beta</fullName>
        <ecNumber evidence="3">3.5.1.5</ecNumber>
    </recommendedName>
    <alternativeName>
        <fullName evidence="3">Urea amidohydrolase subunit beta</fullName>
    </alternativeName>
</protein>
<dbReference type="PANTHER" id="PTHR33569">
    <property type="entry name" value="UREASE"/>
    <property type="match status" value="1"/>
</dbReference>
<comment type="pathway">
    <text evidence="3">Nitrogen metabolism; urea degradation; CO(2) and NH(3) from urea (urease route): step 1/1.</text>
</comment>
<dbReference type="InterPro" id="IPR050069">
    <property type="entry name" value="Urease_subunit"/>
</dbReference>
<evidence type="ECO:0000313" key="5">
    <source>
        <dbReference type="Proteomes" id="UP000502136"/>
    </source>
</evidence>
<dbReference type="AlphaFoldDB" id="A0A6H2GZG2"/>
<dbReference type="NCBIfam" id="NF009682">
    <property type="entry name" value="PRK13203.1"/>
    <property type="match status" value="1"/>
</dbReference>
<dbReference type="GO" id="GO:0043419">
    <property type="term" value="P:urea catabolic process"/>
    <property type="evidence" value="ECO:0007669"/>
    <property type="project" value="UniProtKB-UniRule"/>
</dbReference>
<dbReference type="RefSeq" id="WP_168908375.1">
    <property type="nucleotide sequence ID" value="NZ_CP051428.1"/>
</dbReference>
<comment type="subunit">
    <text evidence="3">Heterotrimer of UreA (gamma), UreB (beta) and UreC (alpha) subunits. Three heterotrimers associate to form the active enzyme.</text>
</comment>
<dbReference type="FunFam" id="2.10.150.10:FF:000001">
    <property type="entry name" value="Urease subunit beta"/>
    <property type="match status" value="1"/>
</dbReference>
<keyword evidence="1 3" id="KW-0378">Hydrolase</keyword>
<dbReference type="KEGG" id="palr:HGI30_15445"/>
<keyword evidence="5" id="KW-1185">Reference proteome</keyword>
<evidence type="ECO:0000256" key="1">
    <source>
        <dbReference type="ARBA" id="ARBA00022801"/>
    </source>
</evidence>
<dbReference type="Proteomes" id="UP000502136">
    <property type="component" value="Chromosome"/>
</dbReference>
<sequence>MIPGEYRTAQGSIVLNEGRRTAELIVVNQGDRPVQVGSHYHFFEVNRGLRFDRESAFGMRLDIPAGTAVRFEPGEEKPVQLVELGGSRLGYGLSGLTSGPAQAGAMPDDVRRRLEQWEQREGGRS</sequence>
<dbReference type="InterPro" id="IPR036461">
    <property type="entry name" value="Urease_betasu_sf"/>
</dbReference>
<dbReference type="HAMAP" id="MF_01954">
    <property type="entry name" value="Urease_beta"/>
    <property type="match status" value="1"/>
</dbReference>
<organism evidence="4 5">
    <name type="scientific">Paenibacillus albicereus</name>
    <dbReference type="NCBI Taxonomy" id="2726185"/>
    <lineage>
        <taxon>Bacteria</taxon>
        <taxon>Bacillati</taxon>
        <taxon>Bacillota</taxon>
        <taxon>Bacilli</taxon>
        <taxon>Bacillales</taxon>
        <taxon>Paenibacillaceae</taxon>
        <taxon>Paenibacillus</taxon>
    </lineage>
</organism>
<dbReference type="PANTHER" id="PTHR33569:SF1">
    <property type="entry name" value="UREASE"/>
    <property type="match status" value="1"/>
</dbReference>
<comment type="catalytic activity">
    <reaction evidence="2 3">
        <text>urea + 2 H2O + H(+) = hydrogencarbonate + 2 NH4(+)</text>
        <dbReference type="Rhea" id="RHEA:20557"/>
        <dbReference type="ChEBI" id="CHEBI:15377"/>
        <dbReference type="ChEBI" id="CHEBI:15378"/>
        <dbReference type="ChEBI" id="CHEBI:16199"/>
        <dbReference type="ChEBI" id="CHEBI:17544"/>
        <dbReference type="ChEBI" id="CHEBI:28938"/>
        <dbReference type="EC" id="3.5.1.5"/>
    </reaction>
</comment>
<evidence type="ECO:0000256" key="2">
    <source>
        <dbReference type="ARBA" id="ARBA00047778"/>
    </source>
</evidence>
<reference evidence="4 5" key="1">
    <citation type="submission" date="2020-04" db="EMBL/GenBank/DDBJ databases">
        <title>Novel Paenibacillus strain UniB2 isolated from commercial digestive syrup.</title>
        <authorList>
            <person name="Thorat V."/>
            <person name="Kirdat K."/>
            <person name="Tiwarekar B."/>
            <person name="Yadav A."/>
        </authorList>
    </citation>
    <scope>NUCLEOTIDE SEQUENCE [LARGE SCALE GENOMIC DNA]</scope>
    <source>
        <strain evidence="4 5">UniB2</strain>
    </source>
</reference>
<dbReference type="CDD" id="cd00407">
    <property type="entry name" value="Urease_beta"/>
    <property type="match status" value="1"/>
</dbReference>
<comment type="similarity">
    <text evidence="3">Belongs to the urease beta subunit family.</text>
</comment>
<evidence type="ECO:0000313" key="4">
    <source>
        <dbReference type="EMBL" id="QJC52823.1"/>
    </source>
</evidence>
<dbReference type="SUPFAM" id="SSF51278">
    <property type="entry name" value="Urease, beta-subunit"/>
    <property type="match status" value="1"/>
</dbReference>
<comment type="subcellular location">
    <subcellularLocation>
        <location evidence="3">Cytoplasm</location>
    </subcellularLocation>
</comment>
<dbReference type="GO" id="GO:0009039">
    <property type="term" value="F:urease activity"/>
    <property type="evidence" value="ECO:0007669"/>
    <property type="project" value="UniProtKB-UniRule"/>
</dbReference>
<accession>A0A6H2GZG2</accession>
<proteinExistence type="inferred from homology"/>